<keyword evidence="4" id="KW-1185">Reference proteome</keyword>
<name>A0ABP0C546_9PEZI</name>
<dbReference type="Pfam" id="PF25909">
    <property type="entry name" value="zf-C2H2_AHC1"/>
    <property type="match status" value="1"/>
</dbReference>
<proteinExistence type="predicted"/>
<evidence type="ECO:0000256" key="1">
    <source>
        <dbReference type="SAM" id="MobiDB-lite"/>
    </source>
</evidence>
<accession>A0ABP0C546</accession>
<feature type="region of interest" description="Disordered" evidence="1">
    <location>
        <begin position="1"/>
        <end position="61"/>
    </location>
</feature>
<feature type="region of interest" description="Disordered" evidence="1">
    <location>
        <begin position="575"/>
        <end position="643"/>
    </location>
</feature>
<evidence type="ECO:0000259" key="2">
    <source>
        <dbReference type="Pfam" id="PF25909"/>
    </source>
</evidence>
<protein>
    <recommendedName>
        <fullName evidence="2">AHC1-like C2H2 zinc-finger domain-containing protein</fullName>
    </recommendedName>
</protein>
<feature type="compositionally biased region" description="Low complexity" evidence="1">
    <location>
        <begin position="575"/>
        <end position="588"/>
    </location>
</feature>
<feature type="domain" description="AHC1-like C2H2 zinc-finger" evidence="2">
    <location>
        <begin position="273"/>
        <end position="322"/>
    </location>
</feature>
<dbReference type="EMBL" id="CAWUHD010000070">
    <property type="protein sequence ID" value="CAK7227170.1"/>
    <property type="molecule type" value="Genomic_DNA"/>
</dbReference>
<gene>
    <name evidence="3" type="ORF">SEUCBS140593_006487</name>
</gene>
<feature type="compositionally biased region" description="Low complexity" evidence="1">
    <location>
        <begin position="601"/>
        <end position="614"/>
    </location>
</feature>
<evidence type="ECO:0000313" key="3">
    <source>
        <dbReference type="EMBL" id="CAK7227170.1"/>
    </source>
</evidence>
<dbReference type="Proteomes" id="UP001642482">
    <property type="component" value="Unassembled WGS sequence"/>
</dbReference>
<feature type="compositionally biased region" description="Low complexity" evidence="1">
    <location>
        <begin position="1"/>
        <end position="15"/>
    </location>
</feature>
<feature type="compositionally biased region" description="Polar residues" evidence="1">
    <location>
        <begin position="537"/>
        <end position="551"/>
    </location>
</feature>
<evidence type="ECO:0000313" key="4">
    <source>
        <dbReference type="Proteomes" id="UP001642482"/>
    </source>
</evidence>
<organism evidence="3 4">
    <name type="scientific">Sporothrix eucalyptigena</name>
    <dbReference type="NCBI Taxonomy" id="1812306"/>
    <lineage>
        <taxon>Eukaryota</taxon>
        <taxon>Fungi</taxon>
        <taxon>Dikarya</taxon>
        <taxon>Ascomycota</taxon>
        <taxon>Pezizomycotina</taxon>
        <taxon>Sordariomycetes</taxon>
        <taxon>Sordariomycetidae</taxon>
        <taxon>Ophiostomatales</taxon>
        <taxon>Ophiostomataceae</taxon>
        <taxon>Sporothrix</taxon>
    </lineage>
</organism>
<comment type="caution">
    <text evidence="3">The sequence shown here is derived from an EMBL/GenBank/DDBJ whole genome shotgun (WGS) entry which is preliminary data.</text>
</comment>
<sequence length="837" mass="89829">MAAATAAGAPGRPAPLTKRKRSADTESALPPSPSTELDPPTDQPAQYPHSKRIKSEGEEASWPQAAYGASYGASFTVRSNGDRLGSPPSPPPSVSLIMHDVVDIEAVKDIIQYQFSHEILVKHNELRLIEQELAKCQIALEQLRRCHLIPYPIDCPTPEQMLDIASGRGAAVRPRPGATVPKWSSPFGVVDGPYARHYAKWLIPDPAFDGPLANWPGLAPTTRSSKSNVTAEARATRNSITDSSKVRGTRGVSGQKLHALSNGYPQPKDRVGPCVLKRSDGKVVKLVCTDCHRDNFSSTQGFINHCRIAHKRDYKSHDEAAIHCGHPIEVDTTAAPPVAVPSKMTEVTSAVSAKAEVPPSAAALKIGPAKISIPPAPVAFSGSALVTPLTAGAAPGTAVPGHVHMLARADTETANTVLQRIHSSYKLCSSASSTAKACSPAKGKKASGAFVGSDKTPFLSRFLEEKQFGGDLDASVEDAKEVTDINSASWYADEGYDLDLETPRSGSPPPTTAKRGPVRSAQLPAFSASFDGAGESTEASRPGSSKSTSSAHIPFGRPIVDFVTIDDAMDVDLSPIPSASNNAPSLVSDDGEYDDSDDGSSSDVTDSDMGSVSDIAEINTDEDEDQAHDTPRPLRRHSGTVKLKKDDSKHVAFVSPVKGSNGRQCAHTYPWITYLQPCGREELCRQIFDEEVEVIWRSGLCYACIHNLNYDEITDPMNPEAFVNTRNFDFQQFMEHIPVEEEELSVNFAEFLNLNDNNATSPTLPWASTPPMSEKAKGKQPEPRQLSIPESFAQVGPSSFGEVASPPPFLGTALGDGQWNYIDPCDAIRQAIDEAEK</sequence>
<feature type="region of interest" description="Disordered" evidence="1">
    <location>
        <begin position="498"/>
        <end position="553"/>
    </location>
</feature>
<feature type="compositionally biased region" description="Acidic residues" evidence="1">
    <location>
        <begin position="589"/>
        <end position="600"/>
    </location>
</feature>
<reference evidence="3 4" key="1">
    <citation type="submission" date="2024-01" db="EMBL/GenBank/DDBJ databases">
        <authorList>
            <person name="Allen C."/>
            <person name="Tagirdzhanova G."/>
        </authorList>
    </citation>
    <scope>NUCLEOTIDE SEQUENCE [LARGE SCALE GENOMIC DNA]</scope>
</reference>
<dbReference type="InterPro" id="IPR058706">
    <property type="entry name" value="zf-C2H2_AHC1-like"/>
</dbReference>
<feature type="region of interest" description="Disordered" evidence="1">
    <location>
        <begin position="760"/>
        <end position="784"/>
    </location>
</feature>